<feature type="domain" description="AAA+ ATPase" evidence="1">
    <location>
        <begin position="216"/>
        <end position="495"/>
    </location>
</feature>
<reference evidence="2 3" key="1">
    <citation type="submission" date="2018-08" db="EMBL/GenBank/DDBJ databases">
        <title>Genomic Encyclopedia of Type Strains, Phase IV (KMG-IV): sequencing the most valuable type-strain genomes for metagenomic binning, comparative biology and taxonomic classification.</title>
        <authorList>
            <person name="Goeker M."/>
        </authorList>
    </citation>
    <scope>NUCLEOTIDE SEQUENCE [LARGE SCALE GENOMIC DNA]</scope>
    <source>
        <strain evidence="2 3">DSM 18841</strain>
    </source>
</reference>
<dbReference type="AlphaFoldDB" id="A0A3E0I7N4"/>
<dbReference type="PANTHER" id="PTHR43581">
    <property type="entry name" value="ATP/GTP PHOSPHATASE"/>
    <property type="match status" value="1"/>
</dbReference>
<dbReference type="RefSeq" id="WP_115900384.1">
    <property type="nucleotide sequence ID" value="NZ_QUNS01000002.1"/>
</dbReference>
<dbReference type="InterPro" id="IPR051396">
    <property type="entry name" value="Bact_Antivir_Def_Nuclease"/>
</dbReference>
<accession>A0A3E0I7N4</accession>
<dbReference type="GO" id="GO:0005524">
    <property type="term" value="F:ATP binding"/>
    <property type="evidence" value="ECO:0007669"/>
    <property type="project" value="InterPro"/>
</dbReference>
<dbReference type="CDD" id="cd00267">
    <property type="entry name" value="ABC_ATPase"/>
    <property type="match status" value="1"/>
</dbReference>
<comment type="caution">
    <text evidence="2">The sequence shown here is derived from an EMBL/GenBank/DDBJ whole genome shotgun (WGS) entry which is preliminary data.</text>
</comment>
<protein>
    <submittedName>
        <fullName evidence="2">Putative AbiEii toxin of type IV toxin-antitoxin system</fullName>
    </submittedName>
</protein>
<gene>
    <name evidence="2" type="ORF">C7448_102256</name>
</gene>
<organism evidence="2 3">
    <name type="scientific">Tenacibaculum gallaicum</name>
    <dbReference type="NCBI Taxonomy" id="561505"/>
    <lineage>
        <taxon>Bacteria</taxon>
        <taxon>Pseudomonadati</taxon>
        <taxon>Bacteroidota</taxon>
        <taxon>Flavobacteriia</taxon>
        <taxon>Flavobacteriales</taxon>
        <taxon>Flavobacteriaceae</taxon>
        <taxon>Tenacibaculum</taxon>
    </lineage>
</organism>
<dbReference type="InterPro" id="IPR003593">
    <property type="entry name" value="AAA+_ATPase"/>
</dbReference>
<evidence type="ECO:0000313" key="3">
    <source>
        <dbReference type="Proteomes" id="UP000256884"/>
    </source>
</evidence>
<dbReference type="SMART" id="SM00382">
    <property type="entry name" value="AAA"/>
    <property type="match status" value="1"/>
</dbReference>
<evidence type="ECO:0000313" key="2">
    <source>
        <dbReference type="EMBL" id="REH54732.1"/>
    </source>
</evidence>
<dbReference type="Proteomes" id="UP000256884">
    <property type="component" value="Unassembled WGS sequence"/>
</dbReference>
<dbReference type="EMBL" id="QUNS01000002">
    <property type="protein sequence ID" value="REH54732.1"/>
    <property type="molecule type" value="Genomic_DNA"/>
</dbReference>
<proteinExistence type="predicted"/>
<name>A0A3E0I7N4_9FLAO</name>
<sequence length="581" mass="67432">MAITDIHNELLELLDKASIENPDIVFRLRKTNRSNRLEEGYWFLGNTEYLSVGFWKGSDWKRKVPNISFMVDYHGACWLHFSVSDDREKFDFILDKVFPSLGVEMREKDFLLKSSKHTFEFKSRGLKDCLSEFLTKYWSKIDSLIREEKSNNEDFGIGIIPKEEFIQDLSKVKGYKYKIEHYERELDSIRKLKIKSFEIGNYGPIKSLKLDNIPINSQWIFLTGENGVGKSSVLKALARTIGFSKVSEKESVDVGSFECKIDTHLSNNVTGFNQFFKRKGNNQTKKRKTLFLGFAAYGAMRLNPIHNNLSENQLQEARGKNGHSSTLFNNNAYLLDLETQYKEWFQSPNNEEFTKRSYAIKEFLEELLLNVGKVEFGFNDEGPFTEVQEIDEHQDLLEPVPIEKLSSGYMSIFAMMSDLLVRLYRQQPKVDDPGELRGLVFIDEIDIHLHPKFQKHLVEQLTKAFPKVQFIASTHSPIPLLGAPKSSVVCVVKRDKKKGTYLVRVDDKIYLEELLPNTILTSPIFGMDNISNESRDKGTFVRTEESFEELEFNDRLKNKIMAFLDDAKEKELIERFKNKRK</sequence>
<dbReference type="InterPro" id="IPR027417">
    <property type="entry name" value="P-loop_NTPase"/>
</dbReference>
<evidence type="ECO:0000259" key="1">
    <source>
        <dbReference type="SMART" id="SM00382"/>
    </source>
</evidence>
<dbReference type="Gene3D" id="3.40.50.300">
    <property type="entry name" value="P-loop containing nucleotide triphosphate hydrolases"/>
    <property type="match status" value="1"/>
</dbReference>
<dbReference type="SUPFAM" id="SSF52540">
    <property type="entry name" value="P-loop containing nucleoside triphosphate hydrolases"/>
    <property type="match status" value="1"/>
</dbReference>
<keyword evidence="3" id="KW-1185">Reference proteome</keyword>
<dbReference type="InterPro" id="IPR003959">
    <property type="entry name" value="ATPase_AAA_core"/>
</dbReference>
<dbReference type="GO" id="GO:0016887">
    <property type="term" value="F:ATP hydrolysis activity"/>
    <property type="evidence" value="ECO:0007669"/>
    <property type="project" value="InterPro"/>
</dbReference>
<dbReference type="OrthoDB" id="9805802at2"/>
<dbReference type="Pfam" id="PF13304">
    <property type="entry name" value="AAA_21"/>
    <property type="match status" value="1"/>
</dbReference>
<dbReference type="PANTHER" id="PTHR43581:SF2">
    <property type="entry name" value="EXCINUCLEASE ATPASE SUBUNIT"/>
    <property type="match status" value="1"/>
</dbReference>